<organism evidence="2 3">
    <name type="scientific">Arachis duranensis</name>
    <name type="common">Wild peanut</name>
    <dbReference type="NCBI Taxonomy" id="130453"/>
    <lineage>
        <taxon>Eukaryota</taxon>
        <taxon>Viridiplantae</taxon>
        <taxon>Streptophyta</taxon>
        <taxon>Embryophyta</taxon>
        <taxon>Tracheophyta</taxon>
        <taxon>Spermatophyta</taxon>
        <taxon>Magnoliopsida</taxon>
        <taxon>eudicotyledons</taxon>
        <taxon>Gunneridae</taxon>
        <taxon>Pentapetalae</taxon>
        <taxon>rosids</taxon>
        <taxon>fabids</taxon>
        <taxon>Fabales</taxon>
        <taxon>Fabaceae</taxon>
        <taxon>Papilionoideae</taxon>
        <taxon>50 kb inversion clade</taxon>
        <taxon>dalbergioids sensu lato</taxon>
        <taxon>Dalbergieae</taxon>
        <taxon>Pterocarpus clade</taxon>
        <taxon>Arachis</taxon>
    </lineage>
</organism>
<evidence type="ECO:0000313" key="3">
    <source>
        <dbReference type="RefSeq" id="XP_020993985.1"/>
    </source>
</evidence>
<proteinExistence type="predicted"/>
<dbReference type="AlphaFoldDB" id="A0A6P5NAT0"/>
<name>A0A6P5NAT0_ARADU</name>
<feature type="compositionally biased region" description="Polar residues" evidence="1">
    <location>
        <begin position="214"/>
        <end position="229"/>
    </location>
</feature>
<dbReference type="Proteomes" id="UP000515211">
    <property type="component" value="Chromosome 3"/>
</dbReference>
<reference evidence="2" key="1">
    <citation type="journal article" date="2016" name="Nat. Genet.">
        <title>The genome sequences of Arachis duranensis and Arachis ipaensis, the diploid ancestors of cultivated peanut.</title>
        <authorList>
            <person name="Bertioli D.J."/>
            <person name="Cannon S.B."/>
            <person name="Froenicke L."/>
            <person name="Huang G."/>
            <person name="Farmer A.D."/>
            <person name="Cannon E.K."/>
            <person name="Liu X."/>
            <person name="Gao D."/>
            <person name="Clevenger J."/>
            <person name="Dash S."/>
            <person name="Ren L."/>
            <person name="Moretzsohn M.C."/>
            <person name="Shirasawa K."/>
            <person name="Huang W."/>
            <person name="Vidigal B."/>
            <person name="Abernathy B."/>
            <person name="Chu Y."/>
            <person name="Niederhuth C.E."/>
            <person name="Umale P."/>
            <person name="Araujo A.C."/>
            <person name="Kozik A."/>
            <person name="Kim K.D."/>
            <person name="Burow M.D."/>
            <person name="Varshney R.K."/>
            <person name="Wang X."/>
            <person name="Zhang X."/>
            <person name="Barkley N."/>
            <person name="Guimaraes P.M."/>
            <person name="Isobe S."/>
            <person name="Guo B."/>
            <person name="Liao B."/>
            <person name="Stalker H.T."/>
            <person name="Schmitz R.J."/>
            <person name="Scheffler B.E."/>
            <person name="Leal-Bertioli S.C."/>
            <person name="Xun X."/>
            <person name="Jackson S.A."/>
            <person name="Michelmore R."/>
            <person name="Ozias-Akins P."/>
        </authorList>
    </citation>
    <scope>NUCLEOTIDE SEQUENCE [LARGE SCALE GENOMIC DNA]</scope>
    <source>
        <strain evidence="2">cv. V14167</strain>
    </source>
</reference>
<dbReference type="InterPro" id="IPR033347">
    <property type="entry name" value="Di19"/>
</dbReference>
<reference evidence="3" key="2">
    <citation type="submission" date="2025-08" db="UniProtKB">
        <authorList>
            <consortium name="RefSeq"/>
        </authorList>
    </citation>
    <scope>IDENTIFICATION</scope>
    <source>
        <tissue evidence="3">Whole plant</tissue>
    </source>
</reference>
<accession>A0A6P5NAT0</accession>
<dbReference type="PANTHER" id="PTHR31875">
    <property type="entry name" value="PROTEIN DEHYDRATION-INDUCED 19"/>
    <property type="match status" value="1"/>
</dbReference>
<keyword evidence="2" id="KW-1185">Reference proteome</keyword>
<feature type="region of interest" description="Disordered" evidence="1">
    <location>
        <begin position="171"/>
        <end position="245"/>
    </location>
</feature>
<sequence>MLVHRERESLESGGDGVTFGEGGIMDSLEMLPLDFPLLNDDFMSSFIAREIENVNWEALLNEEAPRLRGSEATNKEEGGNFNFDFDFDDDDDDALSEEFSVFNYTDEDDDSQSLIRCRICDLELDFPTPHCNSETFDPANMVCPVCDEKLGETAARKFISLKKSKSRKSIFSSDESSMRDKKLAAGANQHEPTHGSFFSSFAQNRSSSHRRVDSTSNASDISSTESSVIGSPALTPAMTDDEENVEERRLRASFAQKLVLSTMI</sequence>
<evidence type="ECO:0000256" key="1">
    <source>
        <dbReference type="SAM" id="MobiDB-lite"/>
    </source>
</evidence>
<evidence type="ECO:0000313" key="2">
    <source>
        <dbReference type="Proteomes" id="UP000515211"/>
    </source>
</evidence>
<dbReference type="GeneID" id="107478915"/>
<gene>
    <name evidence="3" type="primary">LOC107478915</name>
</gene>
<protein>
    <submittedName>
        <fullName evidence="3">Uncharacterized protein LOC107478915 isoform X1</fullName>
    </submittedName>
</protein>
<feature type="compositionally biased region" description="Polar residues" evidence="1">
    <location>
        <begin position="196"/>
        <end position="206"/>
    </location>
</feature>
<dbReference type="PANTHER" id="PTHR31875:SF24">
    <property type="entry name" value="PROTEIN DEHYDRATION-INDUCED 19 HOMOLOG 5"/>
    <property type="match status" value="1"/>
</dbReference>
<dbReference type="RefSeq" id="XP_020993985.1">
    <property type="nucleotide sequence ID" value="XM_021138326.2"/>
</dbReference>